<comment type="similarity">
    <text evidence="1">Belongs to the SAPS family.</text>
</comment>
<sequence length="1032" mass="112897">MFWRFGGYANISTIDTILDKPDFTLEELLDESDLIQELKQHNSKLIEYLREDHTLEKLLEYVVAPKLEVFATPDDCIDEEIKGKNRLLPFSRPRVSSRATDVTDNDEEEQEKKRNRYALVASEILSSDTWSIYEALTENRELIRRFWEFLKRPAPLDPLQASYFTKVNESLFEKKTEDMMDLFRTIPNVVPELLKHVECPMTMDLLLKIIALDRNEGGQGIVEWLYAKDIIPTLLSCLDPKHSWVIQTAAGDFIKAIITISANASQNEQQCIGPNELTRQLVSEPCVEQLIGYMLGGGNPLTVGVGIVIEVIRKNNSDYDPDVGSEANPVPSSRDPIYLGHLLRLFAQNVPNFMSLIMERPSSKGGLASTFGEELEPLGFDRFKTCELMAELLHCSNMGLLNEVGSEQLIATRDAERHRLRAEGKLGPMRDEGPISEDLTMRLSHVVHDEGRRLEVTNADDDGFEEVEPSKEMSEDTSHEFVKAEDEIVAAPPASFLEKDEDDFVDEPLSSPRLSVGADKINEQRFDDADLVVAPLSPTKAKPVGALPQLEEHKDADDAITAPASETDKTADVTEEPSQSPEQADGPSASSSSSSATAEPNSSGGSLDPDELRNNNQQRGLSPHPEDLPPPLFSSSDMTASAATEHGAEETNATLVDVPVMYQMTESESQLDINAPDGSTLTKEEPPLEVTLPVEPVVGDYLKMQFVEHRVVPAILSFFFSYPWNNFLHNVVYDIVQQVFNGPMDRGYNPTLAVSLFEAADVTAAIIKGQQASDASQAKNKTRMGYMGHLTLIAEEVVKFTERHPPELLSEMVLDKVMSQDWINYVEGALAETRERDNAILGGVRPEVALGHRSSIGVGGGLGGIGLSGLGNASASGSNALAEAGLNGGIEMNEGSSNGIGPFAISAGTLMSGFGSSSDEEDDEGDVEEEDVNSEVSGDSLDDRSMGSPEVVANASPNPTVADVTMTSAEPINTMDSTESSFETRATLLGSPVRFTVRLDHDETMGEVLLPESHSQHIEAADEHMKGGHFSS</sequence>
<evidence type="ECO:0000313" key="5">
    <source>
        <dbReference type="Proteomes" id="UP000748025"/>
    </source>
</evidence>
<gene>
    <name evidence="4" type="ORF">E4U43_002341</name>
</gene>
<reference evidence="4" key="1">
    <citation type="journal article" date="2020" name="bioRxiv">
        <title>Whole genome comparisons of ergot fungi reveals the divergence and evolution of species within the genus Claviceps are the result of varying mechanisms driving genome evolution and host range expansion.</title>
        <authorList>
            <person name="Wyka S.A."/>
            <person name="Mondo S.J."/>
            <person name="Liu M."/>
            <person name="Dettman J."/>
            <person name="Nalam V."/>
            <person name="Broders K.D."/>
        </authorList>
    </citation>
    <scope>NUCLEOTIDE SEQUENCE</scope>
    <source>
        <strain evidence="4">CCC 602</strain>
    </source>
</reference>
<organism evidence="4 5">
    <name type="scientific">Claviceps pusilla</name>
    <dbReference type="NCBI Taxonomy" id="123648"/>
    <lineage>
        <taxon>Eukaryota</taxon>
        <taxon>Fungi</taxon>
        <taxon>Dikarya</taxon>
        <taxon>Ascomycota</taxon>
        <taxon>Pezizomycotina</taxon>
        <taxon>Sordariomycetes</taxon>
        <taxon>Hypocreomycetidae</taxon>
        <taxon>Hypocreales</taxon>
        <taxon>Clavicipitaceae</taxon>
        <taxon>Claviceps</taxon>
    </lineage>
</organism>
<dbReference type="OrthoDB" id="295029at2759"/>
<comment type="caution">
    <text evidence="4">The sequence shown here is derived from an EMBL/GenBank/DDBJ whole genome shotgun (WGS) entry which is preliminary data.</text>
</comment>
<feature type="region of interest" description="Disordered" evidence="3">
    <location>
        <begin position="497"/>
        <end position="516"/>
    </location>
</feature>
<feature type="compositionally biased region" description="Acidic residues" evidence="3">
    <location>
        <begin position="918"/>
        <end position="933"/>
    </location>
</feature>
<feature type="region of interest" description="Disordered" evidence="3">
    <location>
        <begin position="539"/>
        <end position="653"/>
    </location>
</feature>
<dbReference type="PANTHER" id="PTHR12634:SF8">
    <property type="entry name" value="FIERY MOUNTAIN, ISOFORM D"/>
    <property type="match status" value="1"/>
</dbReference>
<dbReference type="InterPro" id="IPR007587">
    <property type="entry name" value="SAPS"/>
</dbReference>
<feature type="region of interest" description="Disordered" evidence="3">
    <location>
        <begin position="911"/>
        <end position="961"/>
    </location>
</feature>
<protein>
    <recommendedName>
        <fullName evidence="6">Extragenic suppressor of kinetochore protein 1</fullName>
    </recommendedName>
</protein>
<evidence type="ECO:0000256" key="3">
    <source>
        <dbReference type="SAM" id="MobiDB-lite"/>
    </source>
</evidence>
<dbReference type="EMBL" id="SRPW01001812">
    <property type="protein sequence ID" value="KAG5998920.1"/>
    <property type="molecule type" value="Genomic_DNA"/>
</dbReference>
<evidence type="ECO:0000313" key="4">
    <source>
        <dbReference type="EMBL" id="KAG5998920.1"/>
    </source>
</evidence>
<dbReference type="GO" id="GO:0005829">
    <property type="term" value="C:cytosol"/>
    <property type="evidence" value="ECO:0007669"/>
    <property type="project" value="TreeGrafter"/>
</dbReference>
<dbReference type="Pfam" id="PF04499">
    <property type="entry name" value="SAPS"/>
    <property type="match status" value="1"/>
</dbReference>
<evidence type="ECO:0008006" key="6">
    <source>
        <dbReference type="Google" id="ProtNLM"/>
    </source>
</evidence>
<evidence type="ECO:0000256" key="1">
    <source>
        <dbReference type="ARBA" id="ARBA00006180"/>
    </source>
</evidence>
<feature type="compositionally biased region" description="Polar residues" evidence="3">
    <location>
        <begin position="633"/>
        <end position="642"/>
    </location>
</feature>
<proteinExistence type="inferred from homology"/>
<dbReference type="AlphaFoldDB" id="A0A9P7N8T4"/>
<dbReference type="Proteomes" id="UP000748025">
    <property type="component" value="Unassembled WGS sequence"/>
</dbReference>
<keyword evidence="2" id="KW-0131">Cell cycle</keyword>
<dbReference type="GO" id="GO:0019888">
    <property type="term" value="F:protein phosphatase regulator activity"/>
    <property type="evidence" value="ECO:0007669"/>
    <property type="project" value="TreeGrafter"/>
</dbReference>
<accession>A0A9P7N8T4</accession>
<dbReference type="PANTHER" id="PTHR12634">
    <property type="entry name" value="SIT4 YEAST -ASSOCIATING PROTEIN-RELATED"/>
    <property type="match status" value="1"/>
</dbReference>
<name>A0A9P7N8T4_9HYPO</name>
<feature type="compositionally biased region" description="Low complexity" evidence="3">
    <location>
        <begin position="588"/>
        <end position="603"/>
    </location>
</feature>
<keyword evidence="5" id="KW-1185">Reference proteome</keyword>
<dbReference type="GO" id="GO:0019903">
    <property type="term" value="F:protein phosphatase binding"/>
    <property type="evidence" value="ECO:0007669"/>
    <property type="project" value="InterPro"/>
</dbReference>
<evidence type="ECO:0000256" key="2">
    <source>
        <dbReference type="ARBA" id="ARBA00023306"/>
    </source>
</evidence>
<dbReference type="GO" id="GO:0005634">
    <property type="term" value="C:nucleus"/>
    <property type="evidence" value="ECO:0007669"/>
    <property type="project" value="TreeGrafter"/>
</dbReference>